<dbReference type="PROSITE" id="PS01187">
    <property type="entry name" value="EGF_CA"/>
    <property type="match status" value="1"/>
</dbReference>
<dbReference type="InterPro" id="IPR000152">
    <property type="entry name" value="EGF-type_Asp/Asn_hydroxyl_site"/>
</dbReference>
<dbReference type="InterPro" id="IPR050751">
    <property type="entry name" value="ECM_structural_protein"/>
</dbReference>
<name>A0AAU9X3B7_9CNID</name>
<dbReference type="GO" id="GO:0005509">
    <property type="term" value="F:calcium ion binding"/>
    <property type="evidence" value="ECO:0007669"/>
    <property type="project" value="InterPro"/>
</dbReference>
<organism evidence="9 10">
    <name type="scientific">Pocillopora meandrina</name>
    <dbReference type="NCBI Taxonomy" id="46732"/>
    <lineage>
        <taxon>Eukaryota</taxon>
        <taxon>Metazoa</taxon>
        <taxon>Cnidaria</taxon>
        <taxon>Anthozoa</taxon>
        <taxon>Hexacorallia</taxon>
        <taxon>Scleractinia</taxon>
        <taxon>Astrocoeniina</taxon>
        <taxon>Pocilloporidae</taxon>
        <taxon>Pocillopora</taxon>
    </lineage>
</organism>
<keyword evidence="10" id="KW-1185">Reference proteome</keyword>
<evidence type="ECO:0000259" key="7">
    <source>
        <dbReference type="PROSITE" id="PS50026"/>
    </source>
</evidence>
<dbReference type="PANTHER" id="PTHR24034">
    <property type="entry name" value="EGF-LIKE DOMAIN-CONTAINING PROTEIN"/>
    <property type="match status" value="1"/>
</dbReference>
<evidence type="ECO:0000256" key="1">
    <source>
        <dbReference type="ARBA" id="ARBA00022536"/>
    </source>
</evidence>
<feature type="domain" description="EGF-like" evidence="7">
    <location>
        <begin position="155"/>
        <end position="195"/>
    </location>
</feature>
<feature type="disulfide bond" evidence="5">
    <location>
        <begin position="349"/>
        <end position="358"/>
    </location>
</feature>
<keyword evidence="4 5" id="KW-1015">Disulfide bond</keyword>
<evidence type="ECO:0000256" key="4">
    <source>
        <dbReference type="ARBA" id="ARBA00023157"/>
    </source>
</evidence>
<dbReference type="SMART" id="SM00179">
    <property type="entry name" value="EGF_CA"/>
    <property type="match status" value="3"/>
</dbReference>
<evidence type="ECO:0000259" key="8">
    <source>
        <dbReference type="PROSITE" id="PS50948"/>
    </source>
</evidence>
<dbReference type="SUPFAM" id="SSF57414">
    <property type="entry name" value="Hairpin loop containing domain-like"/>
    <property type="match status" value="1"/>
</dbReference>
<dbReference type="InterPro" id="IPR003609">
    <property type="entry name" value="Pan_app"/>
</dbReference>
<dbReference type="AlphaFoldDB" id="A0AAU9X3B7"/>
<evidence type="ECO:0000256" key="6">
    <source>
        <dbReference type="SAM" id="SignalP"/>
    </source>
</evidence>
<dbReference type="Pfam" id="PF00024">
    <property type="entry name" value="PAN_1"/>
    <property type="match status" value="2"/>
</dbReference>
<feature type="disulfide bond" evidence="5">
    <location>
        <begin position="330"/>
        <end position="347"/>
    </location>
</feature>
<dbReference type="InterPro" id="IPR049883">
    <property type="entry name" value="NOTCH1_EGF-like"/>
</dbReference>
<keyword evidence="3" id="KW-0677">Repeat</keyword>
<dbReference type="Pfam" id="PF07645">
    <property type="entry name" value="EGF_CA"/>
    <property type="match status" value="2"/>
</dbReference>
<comment type="caution">
    <text evidence="9">The sequence shown here is derived from an EMBL/GenBank/DDBJ whole genome shotgun (WGS) entry which is preliminary data.</text>
</comment>
<dbReference type="PROSITE" id="PS00010">
    <property type="entry name" value="ASX_HYDROXYL"/>
    <property type="match status" value="2"/>
</dbReference>
<dbReference type="SMART" id="SM00473">
    <property type="entry name" value="PAN_AP"/>
    <property type="match status" value="2"/>
</dbReference>
<feature type="chain" id="PRO_5043336716" evidence="6">
    <location>
        <begin position="21"/>
        <end position="498"/>
    </location>
</feature>
<feature type="signal peptide" evidence="6">
    <location>
        <begin position="1"/>
        <end position="20"/>
    </location>
</feature>
<gene>
    <name evidence="9" type="ORF">PMEA_00016010</name>
</gene>
<dbReference type="PROSITE" id="PS00022">
    <property type="entry name" value="EGF_1"/>
    <property type="match status" value="1"/>
</dbReference>
<dbReference type="SMART" id="SM00181">
    <property type="entry name" value="EGF"/>
    <property type="match status" value="3"/>
</dbReference>
<dbReference type="InterPro" id="IPR018097">
    <property type="entry name" value="EGF_Ca-bd_CS"/>
</dbReference>
<dbReference type="EMBL" id="CALNXJ010000029">
    <property type="protein sequence ID" value="CAH3135072.1"/>
    <property type="molecule type" value="Genomic_DNA"/>
</dbReference>
<dbReference type="InterPro" id="IPR001881">
    <property type="entry name" value="EGF-like_Ca-bd_dom"/>
</dbReference>
<dbReference type="InterPro" id="IPR000742">
    <property type="entry name" value="EGF"/>
</dbReference>
<accession>A0AAU9X3B7</accession>
<dbReference type="PROSITE" id="PS50026">
    <property type="entry name" value="EGF_3"/>
    <property type="match status" value="3"/>
</dbReference>
<reference evidence="9 10" key="1">
    <citation type="submission" date="2022-05" db="EMBL/GenBank/DDBJ databases">
        <authorList>
            <consortium name="Genoscope - CEA"/>
            <person name="William W."/>
        </authorList>
    </citation>
    <scope>NUCLEOTIDE SEQUENCE [LARGE SCALE GENOMIC DNA]</scope>
</reference>
<keyword evidence="1 5" id="KW-0245">EGF-like domain</keyword>
<feature type="domain" description="Apple" evidence="8">
    <location>
        <begin position="19"/>
        <end position="100"/>
    </location>
</feature>
<dbReference type="CDD" id="cd00054">
    <property type="entry name" value="EGF_CA"/>
    <property type="match status" value="3"/>
</dbReference>
<evidence type="ECO:0000256" key="3">
    <source>
        <dbReference type="ARBA" id="ARBA00022737"/>
    </source>
</evidence>
<evidence type="ECO:0000256" key="5">
    <source>
        <dbReference type="PROSITE-ProRule" id="PRU00076"/>
    </source>
</evidence>
<evidence type="ECO:0000313" key="9">
    <source>
        <dbReference type="EMBL" id="CAH3135072.1"/>
    </source>
</evidence>
<dbReference type="PANTHER" id="PTHR24034:SF209">
    <property type="entry name" value="EGF-LIKE DOMAIN-CONTAINING PROTEIN"/>
    <property type="match status" value="1"/>
</dbReference>
<evidence type="ECO:0000256" key="2">
    <source>
        <dbReference type="ARBA" id="ARBA00022729"/>
    </source>
</evidence>
<comment type="caution">
    <text evidence="5">Lacks conserved residue(s) required for the propagation of feature annotation.</text>
</comment>
<dbReference type="Gene3D" id="3.50.4.10">
    <property type="entry name" value="Hepatocyte Growth Factor"/>
    <property type="match status" value="1"/>
</dbReference>
<feature type="domain" description="EGF-like" evidence="7">
    <location>
        <begin position="321"/>
        <end position="359"/>
    </location>
</feature>
<protein>
    <submittedName>
        <fullName evidence="9">Uncharacterized protein</fullName>
    </submittedName>
</protein>
<proteinExistence type="predicted"/>
<dbReference type="SUPFAM" id="SSF57196">
    <property type="entry name" value="EGF/Laminin"/>
    <property type="match status" value="3"/>
</dbReference>
<feature type="domain" description="EGF-like" evidence="7">
    <location>
        <begin position="196"/>
        <end position="236"/>
    </location>
</feature>
<keyword evidence="2 6" id="KW-0732">Signal</keyword>
<dbReference type="FunFam" id="2.10.25.10:FF:000038">
    <property type="entry name" value="Fibrillin 2"/>
    <property type="match status" value="2"/>
</dbReference>
<evidence type="ECO:0000313" key="10">
    <source>
        <dbReference type="Proteomes" id="UP001159428"/>
    </source>
</evidence>
<dbReference type="Proteomes" id="UP001159428">
    <property type="component" value="Unassembled WGS sequence"/>
</dbReference>
<dbReference type="PROSITE" id="PS50948">
    <property type="entry name" value="PAN"/>
    <property type="match status" value="1"/>
</dbReference>
<sequence>MLWQHFCFFILAFSVGRVCANEQCKMEINIQGMKLEKFVFKRVSALAPHICDIRCGQDITCQSYNYNRKEKICELNNRTKEARPESFRSAPGWFYIRRLNGRAPLGSILELPAMSCQEIKASEGKDSTSNKYWLNPTGNGETELMFCDMNLGTGDIDECKSDILLCDVNVNCSNTYGSYKCTCKEGYNGTGHVCTDIDECANSSIICGVNVTCVNTNGSYGCSCKEGSAGDGGVCSGDECRSIDFKEPIQDKVLEGYLIRLVEVPHQVDCKVLCYTEPNCVSINLGPSQGGKYICELNNASDESPGSSVLQSKQDYSHFSIENPCSSNPCFNNGTCQAGYTDKGFRCKCPSGLTGAYCDKACSFDFEDGIGGWEMTGTAFIYQPTFGDNPVARNRESAQQQGDWWVGGLEKRPSESDPAGIQYGDSPKGTLISPCFRIVGRDISFLIGGGCPRNDIRAELIVDNQAVRNETGNCYETMYRKSWDVKRIHWSIRPSQTS</sequence>
<dbReference type="PROSITE" id="PS01186">
    <property type="entry name" value="EGF_2"/>
    <property type="match status" value="1"/>
</dbReference>
<dbReference type="Gene3D" id="2.10.25.10">
    <property type="entry name" value="Laminin"/>
    <property type="match status" value="3"/>
</dbReference>
<dbReference type="Pfam" id="PF00008">
    <property type="entry name" value="EGF"/>
    <property type="match status" value="1"/>
</dbReference>